<gene>
    <name evidence="1" type="ORF">C5O00_01575</name>
</gene>
<dbReference type="EMBL" id="CP027062">
    <property type="protein sequence ID" value="AVI49923.1"/>
    <property type="molecule type" value="Genomic_DNA"/>
</dbReference>
<accession>A0A2S0HUS6</accession>
<name>A0A2S0HUS6_9FLAO</name>
<reference evidence="1 2" key="1">
    <citation type="submission" date="2018-02" db="EMBL/GenBank/DDBJ databases">
        <title>Genomic analysis of the strain RR4-38 isolated from a seawater recirculating aquaculture system.</title>
        <authorList>
            <person name="Kim Y.-S."/>
            <person name="Jang Y.H."/>
            <person name="Kim K.-H."/>
        </authorList>
    </citation>
    <scope>NUCLEOTIDE SEQUENCE [LARGE SCALE GENOMIC DNA]</scope>
    <source>
        <strain evidence="1 2">RR4-38</strain>
    </source>
</reference>
<sequence length="180" mass="20504">MLIKSSLFSIIKIYSTFSDHEIKPHPMKNILVICVLLITCSTFAQRNTFKVITERKGMIGIGTKTPDEMLTVKGKIHTQEVLVDLNGAVAPDYVFEHYFEGRSNRNPDYKMPSLEEVGAYIAKNHHLPGVPSADRIETDGLSLKEMNLLLLQKIEELTLYTLEQQKEIETLKETVQQLQQ</sequence>
<dbReference type="KEGG" id="aue:C5O00_01575"/>
<evidence type="ECO:0000313" key="2">
    <source>
        <dbReference type="Proteomes" id="UP000238442"/>
    </source>
</evidence>
<proteinExistence type="predicted"/>
<dbReference type="AlphaFoldDB" id="A0A2S0HUS6"/>
<evidence type="ECO:0000313" key="1">
    <source>
        <dbReference type="EMBL" id="AVI49923.1"/>
    </source>
</evidence>
<dbReference type="Proteomes" id="UP000238442">
    <property type="component" value="Chromosome"/>
</dbReference>
<keyword evidence="2" id="KW-1185">Reference proteome</keyword>
<organism evidence="1 2">
    <name type="scientific">Pukyongia salina</name>
    <dbReference type="NCBI Taxonomy" id="2094025"/>
    <lineage>
        <taxon>Bacteria</taxon>
        <taxon>Pseudomonadati</taxon>
        <taxon>Bacteroidota</taxon>
        <taxon>Flavobacteriia</taxon>
        <taxon>Flavobacteriales</taxon>
        <taxon>Flavobacteriaceae</taxon>
        <taxon>Pukyongia</taxon>
    </lineage>
</organism>
<protein>
    <submittedName>
        <fullName evidence="1">Uncharacterized protein</fullName>
    </submittedName>
</protein>